<accession>A0A8S5Q624</accession>
<dbReference type="Gene3D" id="1.10.260.40">
    <property type="entry name" value="lambda repressor-like DNA-binding domains"/>
    <property type="match status" value="1"/>
</dbReference>
<dbReference type="SUPFAM" id="SSF47413">
    <property type="entry name" value="lambda repressor-like DNA-binding domains"/>
    <property type="match status" value="1"/>
</dbReference>
<reference evidence="3" key="1">
    <citation type="journal article" date="2021" name="Proc. Natl. Acad. Sci. U.S.A.">
        <title>A Catalog of Tens of Thousands of Viruses from Human Metagenomes Reveals Hidden Associations with Chronic Diseases.</title>
        <authorList>
            <person name="Tisza M.J."/>
            <person name="Buck C.B."/>
        </authorList>
    </citation>
    <scope>NUCLEOTIDE SEQUENCE</scope>
    <source>
        <strain evidence="3">CtsTh7</strain>
    </source>
</reference>
<evidence type="ECO:0000256" key="1">
    <source>
        <dbReference type="ARBA" id="ARBA00023125"/>
    </source>
</evidence>
<dbReference type="PROSITE" id="PS50943">
    <property type="entry name" value="HTH_CROC1"/>
    <property type="match status" value="1"/>
</dbReference>
<keyword evidence="1" id="KW-0238">DNA-binding</keyword>
<sequence>MFKETFIMNIKRARRNKGYTQQYVADVLSISQTNIAKYEKGSLEPNIETIGQLAELYEVSTDWLFGIIKKN</sequence>
<dbReference type="PANTHER" id="PTHR46558:SF14">
    <property type="entry name" value="HTH-TYPE TRANSCRIPTIONAL REGULATOR ANSR"/>
    <property type="match status" value="1"/>
</dbReference>
<dbReference type="SMART" id="SM00530">
    <property type="entry name" value="HTH_XRE"/>
    <property type="match status" value="1"/>
</dbReference>
<name>A0A8S5Q624_9VIRU</name>
<dbReference type="InterPro" id="IPR010982">
    <property type="entry name" value="Lambda_DNA-bd_dom_sf"/>
</dbReference>
<protein>
    <submittedName>
        <fullName evidence="3">Helix-turn-helix XRE-family like protein</fullName>
    </submittedName>
</protein>
<organism evidence="3">
    <name type="scientific">Inoviridae sp. ctsTh7</name>
    <dbReference type="NCBI Taxonomy" id="2825785"/>
    <lineage>
        <taxon>Viruses</taxon>
        <taxon>Monodnaviria</taxon>
        <taxon>Loebvirae</taxon>
        <taxon>Hofneiviricota</taxon>
        <taxon>Faserviricetes</taxon>
        <taxon>Tubulavirales</taxon>
        <taxon>Inoviridae</taxon>
    </lineage>
</organism>
<dbReference type="CDD" id="cd00093">
    <property type="entry name" value="HTH_XRE"/>
    <property type="match status" value="1"/>
</dbReference>
<dbReference type="PANTHER" id="PTHR46558">
    <property type="entry name" value="TRACRIPTIONAL REGULATORY PROTEIN-RELATED-RELATED"/>
    <property type="match status" value="1"/>
</dbReference>
<evidence type="ECO:0000313" key="3">
    <source>
        <dbReference type="EMBL" id="DAE14528.1"/>
    </source>
</evidence>
<dbReference type="InterPro" id="IPR001387">
    <property type="entry name" value="Cro/C1-type_HTH"/>
</dbReference>
<evidence type="ECO:0000259" key="2">
    <source>
        <dbReference type="PROSITE" id="PS50943"/>
    </source>
</evidence>
<dbReference type="Pfam" id="PF01381">
    <property type="entry name" value="HTH_3"/>
    <property type="match status" value="1"/>
</dbReference>
<proteinExistence type="predicted"/>
<feature type="domain" description="HTH cro/C1-type" evidence="2">
    <location>
        <begin position="10"/>
        <end position="64"/>
    </location>
</feature>
<dbReference type="GO" id="GO:0003677">
    <property type="term" value="F:DNA binding"/>
    <property type="evidence" value="ECO:0007669"/>
    <property type="project" value="UniProtKB-KW"/>
</dbReference>
<dbReference type="EMBL" id="BK015585">
    <property type="protein sequence ID" value="DAE14528.1"/>
    <property type="molecule type" value="Genomic_DNA"/>
</dbReference>